<dbReference type="KEGG" id="scor:J3U87_34170"/>
<feature type="domain" description="Type II secretion system protein GspG C-terminal" evidence="2">
    <location>
        <begin position="51"/>
        <end position="139"/>
    </location>
</feature>
<dbReference type="Gene3D" id="3.30.700.10">
    <property type="entry name" value="Glycoprotein, Type 4 Pilin"/>
    <property type="match status" value="1"/>
</dbReference>
<sequence>MNFYRKTWDSAEILNAITWVVCCGWIVISLFHSVRGPVFCCIDASDRIQIHAIRDIKTLTQSALLFWVDHGRFPHSLLDLAEDPGDVTDWTPYIEAETLTDPWGNPYVYYMTGEEDTAFEVWSLGADGRFGGEGEAADLALEK</sequence>
<feature type="transmembrane region" description="Helical" evidence="1">
    <location>
        <begin position="12"/>
        <end position="31"/>
    </location>
</feature>
<gene>
    <name evidence="3" type="ORF">J3U87_34170</name>
</gene>
<dbReference type="RefSeq" id="WP_237380543.1">
    <property type="nucleotide sequence ID" value="NZ_CP071793.1"/>
</dbReference>
<keyword evidence="1" id="KW-0472">Membrane</keyword>
<protein>
    <submittedName>
        <fullName evidence="3">Type II secretion system protein GspG</fullName>
    </submittedName>
</protein>
<dbReference type="SUPFAM" id="SSF54523">
    <property type="entry name" value="Pili subunits"/>
    <property type="match status" value="1"/>
</dbReference>
<dbReference type="AlphaFoldDB" id="A0A8A4TM69"/>
<dbReference type="Pfam" id="PF08334">
    <property type="entry name" value="T2SSG"/>
    <property type="match status" value="1"/>
</dbReference>
<dbReference type="InterPro" id="IPR013545">
    <property type="entry name" value="T2SS_protein-GspG_C"/>
</dbReference>
<evidence type="ECO:0000313" key="4">
    <source>
        <dbReference type="Proteomes" id="UP000663929"/>
    </source>
</evidence>
<reference evidence="3" key="1">
    <citation type="submission" date="2021-03" db="EMBL/GenBank/DDBJ databases">
        <title>Acanthopleuribacteraceae sp. M133.</title>
        <authorList>
            <person name="Wang G."/>
        </authorList>
    </citation>
    <scope>NUCLEOTIDE SEQUENCE</scope>
    <source>
        <strain evidence="3">M133</strain>
    </source>
</reference>
<name>A0A8A4TM69_SULCO</name>
<dbReference type="Proteomes" id="UP000663929">
    <property type="component" value="Chromosome"/>
</dbReference>
<evidence type="ECO:0000313" key="3">
    <source>
        <dbReference type="EMBL" id="QTD50660.1"/>
    </source>
</evidence>
<evidence type="ECO:0000259" key="2">
    <source>
        <dbReference type="Pfam" id="PF08334"/>
    </source>
</evidence>
<evidence type="ECO:0000256" key="1">
    <source>
        <dbReference type="SAM" id="Phobius"/>
    </source>
</evidence>
<dbReference type="EMBL" id="CP071793">
    <property type="protein sequence ID" value="QTD50660.1"/>
    <property type="molecule type" value="Genomic_DNA"/>
</dbReference>
<keyword evidence="1" id="KW-1133">Transmembrane helix</keyword>
<proteinExistence type="predicted"/>
<dbReference type="InterPro" id="IPR045584">
    <property type="entry name" value="Pilin-like"/>
</dbReference>
<keyword evidence="1" id="KW-0812">Transmembrane</keyword>
<accession>A0A8A4TM69</accession>
<organism evidence="3 4">
    <name type="scientific">Sulfidibacter corallicola</name>
    <dbReference type="NCBI Taxonomy" id="2818388"/>
    <lineage>
        <taxon>Bacteria</taxon>
        <taxon>Pseudomonadati</taxon>
        <taxon>Acidobacteriota</taxon>
        <taxon>Holophagae</taxon>
        <taxon>Acanthopleuribacterales</taxon>
        <taxon>Acanthopleuribacteraceae</taxon>
        <taxon>Sulfidibacter</taxon>
    </lineage>
</organism>
<keyword evidence="4" id="KW-1185">Reference proteome</keyword>